<evidence type="ECO:0000256" key="1">
    <source>
        <dbReference type="SAM" id="SignalP"/>
    </source>
</evidence>
<feature type="signal peptide" evidence="1">
    <location>
        <begin position="1"/>
        <end position="19"/>
    </location>
</feature>
<comment type="caution">
    <text evidence="2">The sequence shown here is derived from an EMBL/GenBank/DDBJ whole genome shotgun (WGS) entry which is preliminary data.</text>
</comment>
<dbReference type="Proteomes" id="UP000092651">
    <property type="component" value="Unassembled WGS sequence"/>
</dbReference>
<sequence length="1109" mass="125837">MRKNIIFVASLLATQSFYAQLGNIKNIVPTTPEMSGLVKRVDIPINYSSGAINYPLNIYTLKVRDFEIPITLNYTSTGFKSGDNASNIGLGWDLEVGGKISHKVNGLDDLHSPKEYSAFPNGFPVDAPVKVDFVNPGAVNYPEYALLRDNSNARLEAQGTFMRNPVSGIDTEPDIFHFSYPGKSSKFFLDKDFNGKQMPVGKEKIQFDGLKFIITDIQGNIYEYAIQDDVTLQSDMQMLNGYYPYSGGNLIYNNFYLSKIKTKTDVIDFLYDYVDYAYDNATTYMKGSTKDVYDIPTELYSNSFEVEYSSKVTKHTLPILKEIKVNAQTKVSFEYKSTPRVDVKNDFTRKIAALDKIKIQDGGNRFTAAEFDQSYFLSMNSGNLMNDRTTWLKLNSVKINEKQYSFKYNEESIPEKNNESKDFWGYYSRDGGGRYNFKDFRMYYYYGGKKPNLGSSETTLLKEIIYPTKGSDEFFYENNTYDEPYYKEYGVEVTSIGIFYSYEESNNGDFNKTENFEVPKRTKFLLTYDIPFQEGGQTAEAQVFYDITDKTRNVMIPLPPMTGRGEADLILEPGSYSMTLSARGLSDPYIRLYAEEDVVTNSGRKNLAVGGVRIAKVISKDHNGNPLFTKSINYNDENNISTGKIYDRPIAYELERGYSFRYSPYLCKVLDKYFNLAKYYSTSISDILGYNGASVFYSKVTESITNNGIDNGKTIYTFYDEDDGKLYYDTPYLLFNDNSWKRGFIKKQEIFERGNPVPLKTISNDYSFIQTPSSQQIESGLDFTAPTKPNEFHKMSYQFFATSPEYYLGCGGSVRNAAANFEFYGKKLVSAQVNKDREIVEENMNGKLLRTETEYLYNNPSHIQPTLQKITFPDKSIQETTYQYAHEKGNQFLINKNMIGIPMETTVVKKLNSADIGKTISKTVILYPSSDTEANKTAGLPLPISVSSLDVQKNILATDILYKLYSPITGNLLQYNSKPDANGNSNNPVSIVWGYNNTLPIAKVEGANYEQILPYINDIVNASDTDAGVVGTNNDETILLKALNDFKNNPNLTGFHITTYTYDPLIGVRSITPPSGIRELYLYDSANRLEKVVDVDGKVLKEMKYNYKN</sequence>
<dbReference type="RefSeq" id="WP_065393864.1">
    <property type="nucleotide sequence ID" value="NZ_MAYH01000012.1"/>
</dbReference>
<name>A0A1B8ZX78_9FLAO</name>
<dbReference type="OrthoDB" id="9814627at2"/>
<reference evidence="2 3" key="1">
    <citation type="submission" date="2016-07" db="EMBL/GenBank/DDBJ databases">
        <authorList>
            <person name="Jeong J.-J."/>
            <person name="Kim D.W."/>
            <person name="Sang M.K."/>
            <person name="Choi I.-G."/>
            <person name="Kim K.D."/>
        </authorList>
    </citation>
    <scope>NUCLEOTIDE SEQUENCE [LARGE SCALE GENOMIC DNA]</scope>
    <source>
        <strain evidence="2 3">UTM-3</strain>
    </source>
</reference>
<proteinExistence type="predicted"/>
<evidence type="ECO:0000313" key="3">
    <source>
        <dbReference type="Proteomes" id="UP000092651"/>
    </source>
</evidence>
<keyword evidence="1" id="KW-0732">Signal</keyword>
<protein>
    <recommendedName>
        <fullName evidence="4">Sugar-binding protein</fullName>
    </recommendedName>
</protein>
<accession>A0A1B8ZX78</accession>
<dbReference type="EMBL" id="MAYH01000012">
    <property type="protein sequence ID" value="OCA76192.1"/>
    <property type="molecule type" value="Genomic_DNA"/>
</dbReference>
<keyword evidence="3" id="KW-1185">Reference proteome</keyword>
<dbReference type="AlphaFoldDB" id="A0A1B8ZX78"/>
<gene>
    <name evidence="2" type="ORF">BBI01_05730</name>
</gene>
<evidence type="ECO:0008006" key="4">
    <source>
        <dbReference type="Google" id="ProtNLM"/>
    </source>
</evidence>
<feature type="chain" id="PRO_5008621424" description="Sugar-binding protein" evidence="1">
    <location>
        <begin position="20"/>
        <end position="1109"/>
    </location>
</feature>
<organism evidence="2 3">
    <name type="scientific">Chryseobacterium artocarpi</name>
    <dbReference type="NCBI Taxonomy" id="1414727"/>
    <lineage>
        <taxon>Bacteria</taxon>
        <taxon>Pseudomonadati</taxon>
        <taxon>Bacteroidota</taxon>
        <taxon>Flavobacteriia</taxon>
        <taxon>Flavobacteriales</taxon>
        <taxon>Weeksellaceae</taxon>
        <taxon>Chryseobacterium group</taxon>
        <taxon>Chryseobacterium</taxon>
    </lineage>
</organism>
<evidence type="ECO:0000313" key="2">
    <source>
        <dbReference type="EMBL" id="OCA76192.1"/>
    </source>
</evidence>